<reference evidence="1" key="1">
    <citation type="submission" date="2021-06" db="EMBL/GenBank/DDBJ databases">
        <authorList>
            <person name="Hodson N. C."/>
            <person name="Mongue J. A."/>
            <person name="Jaron S. K."/>
        </authorList>
    </citation>
    <scope>NUCLEOTIDE SEQUENCE</scope>
</reference>
<evidence type="ECO:0000313" key="2">
    <source>
        <dbReference type="Proteomes" id="UP000708208"/>
    </source>
</evidence>
<name>A0A8J2PN40_9HEXA</name>
<keyword evidence="2" id="KW-1185">Reference proteome</keyword>
<dbReference type="EMBL" id="CAJVCH010552919">
    <property type="protein sequence ID" value="CAG7829785.1"/>
    <property type="molecule type" value="Genomic_DNA"/>
</dbReference>
<dbReference type="AlphaFoldDB" id="A0A8J2PN40"/>
<proteinExistence type="predicted"/>
<comment type="caution">
    <text evidence="1">The sequence shown here is derived from an EMBL/GenBank/DDBJ whole genome shotgun (WGS) entry which is preliminary data.</text>
</comment>
<protein>
    <submittedName>
        <fullName evidence="1">Uncharacterized protein</fullName>
    </submittedName>
</protein>
<dbReference type="Proteomes" id="UP000708208">
    <property type="component" value="Unassembled WGS sequence"/>
</dbReference>
<evidence type="ECO:0000313" key="1">
    <source>
        <dbReference type="EMBL" id="CAG7829785.1"/>
    </source>
</evidence>
<gene>
    <name evidence="1" type="ORF">AFUS01_LOCUS39629</name>
</gene>
<organism evidence="1 2">
    <name type="scientific">Allacma fusca</name>
    <dbReference type="NCBI Taxonomy" id="39272"/>
    <lineage>
        <taxon>Eukaryota</taxon>
        <taxon>Metazoa</taxon>
        <taxon>Ecdysozoa</taxon>
        <taxon>Arthropoda</taxon>
        <taxon>Hexapoda</taxon>
        <taxon>Collembola</taxon>
        <taxon>Symphypleona</taxon>
        <taxon>Sminthuridae</taxon>
        <taxon>Allacma</taxon>
    </lineage>
</organism>
<accession>A0A8J2PN40</accession>
<sequence>MILFNLFPQLSGLTRPFAGKPSEGFFSKIFQR</sequence>
<feature type="non-terminal residue" evidence="1">
    <location>
        <position position="1"/>
    </location>
</feature>